<comment type="caution">
    <text evidence="2">The sequence shown here is derived from an EMBL/GenBank/DDBJ whole genome shotgun (WGS) entry which is preliminary data.</text>
</comment>
<dbReference type="OrthoDB" id="5584477at2759"/>
<keyword evidence="3" id="KW-1185">Reference proteome</keyword>
<proteinExistence type="predicted"/>
<dbReference type="Pfam" id="PF17667">
    <property type="entry name" value="Pkinase_fungal"/>
    <property type="match status" value="1"/>
</dbReference>
<sequence>MADIPIFPRINGKPAVSEDILKDFLAKIQLYSEDDVRWARIPEYPRYGNDLRSPIMTLVTTAIAHMAAESTHTDGSTRSIVETWNVRLAAPGQAASTRWCSPSLSIVATGPSFELPESGPIGYTNIAACIQVVTEENKRCQEQHIFGFAKQMLLQQPNRDAVRLMYMTEDRAALVQFDRAGVQSTREVWYHLEPETFIHFIFAVCAFDEKELGFDDTIRWTFENGKKVAGHIDVINENGVRTSYPMRSVQPIIARSDIYSRGMRIWGVTDPVTGRNLLIKDTWLPSKSATRKRVPRTVFREPSGYMSLSILRGRIDPTFAAGYLRDHLDDLESTFWTLCQTTYAHCDRTSYKLKDAFFQAKAMFDTSKVLNSFGSPTKRVLEEFFLFLKEINGGQLAGDRDNHYKRILGVLRSRPWRWLDAPTRKPLVPMKMNLPSFLKH</sequence>
<dbReference type="STRING" id="71717.A0A4Y7T1C3"/>
<dbReference type="EMBL" id="QPFP01000036">
    <property type="protein sequence ID" value="TEB27953.1"/>
    <property type="molecule type" value="Genomic_DNA"/>
</dbReference>
<evidence type="ECO:0000313" key="2">
    <source>
        <dbReference type="EMBL" id="TEB27953.1"/>
    </source>
</evidence>
<reference evidence="2 3" key="1">
    <citation type="journal article" date="2019" name="Nat. Ecol. Evol.">
        <title>Megaphylogeny resolves global patterns of mushroom evolution.</title>
        <authorList>
            <person name="Varga T."/>
            <person name="Krizsan K."/>
            <person name="Foldi C."/>
            <person name="Dima B."/>
            <person name="Sanchez-Garcia M."/>
            <person name="Sanchez-Ramirez S."/>
            <person name="Szollosi G.J."/>
            <person name="Szarkandi J.G."/>
            <person name="Papp V."/>
            <person name="Albert L."/>
            <person name="Andreopoulos W."/>
            <person name="Angelini C."/>
            <person name="Antonin V."/>
            <person name="Barry K.W."/>
            <person name="Bougher N.L."/>
            <person name="Buchanan P."/>
            <person name="Buyck B."/>
            <person name="Bense V."/>
            <person name="Catcheside P."/>
            <person name="Chovatia M."/>
            <person name="Cooper J."/>
            <person name="Damon W."/>
            <person name="Desjardin D."/>
            <person name="Finy P."/>
            <person name="Geml J."/>
            <person name="Haridas S."/>
            <person name="Hughes K."/>
            <person name="Justo A."/>
            <person name="Karasinski D."/>
            <person name="Kautmanova I."/>
            <person name="Kiss B."/>
            <person name="Kocsube S."/>
            <person name="Kotiranta H."/>
            <person name="LaButti K.M."/>
            <person name="Lechner B.E."/>
            <person name="Liimatainen K."/>
            <person name="Lipzen A."/>
            <person name="Lukacs Z."/>
            <person name="Mihaltcheva S."/>
            <person name="Morgado L.N."/>
            <person name="Niskanen T."/>
            <person name="Noordeloos M.E."/>
            <person name="Ohm R.A."/>
            <person name="Ortiz-Santana B."/>
            <person name="Ovrebo C."/>
            <person name="Racz N."/>
            <person name="Riley R."/>
            <person name="Savchenko A."/>
            <person name="Shiryaev A."/>
            <person name="Soop K."/>
            <person name="Spirin V."/>
            <person name="Szebenyi C."/>
            <person name="Tomsovsky M."/>
            <person name="Tulloss R.E."/>
            <person name="Uehling J."/>
            <person name="Grigoriev I.V."/>
            <person name="Vagvolgyi C."/>
            <person name="Papp T."/>
            <person name="Martin F.M."/>
            <person name="Miettinen O."/>
            <person name="Hibbett D.S."/>
            <person name="Nagy L.G."/>
        </authorList>
    </citation>
    <scope>NUCLEOTIDE SEQUENCE [LARGE SCALE GENOMIC DNA]</scope>
    <source>
        <strain evidence="2 3">FP101781</strain>
    </source>
</reference>
<name>A0A4Y7T1C3_COPMI</name>
<feature type="domain" description="Fungal-type protein kinase" evidence="1">
    <location>
        <begin position="124"/>
        <end position="287"/>
    </location>
</feature>
<evidence type="ECO:0000259" key="1">
    <source>
        <dbReference type="Pfam" id="PF17667"/>
    </source>
</evidence>
<accession>A0A4Y7T1C3</accession>
<evidence type="ECO:0000313" key="3">
    <source>
        <dbReference type="Proteomes" id="UP000298030"/>
    </source>
</evidence>
<protein>
    <recommendedName>
        <fullName evidence="1">Fungal-type protein kinase domain-containing protein</fullName>
    </recommendedName>
</protein>
<dbReference type="InterPro" id="IPR040976">
    <property type="entry name" value="Pkinase_fungal"/>
</dbReference>
<dbReference type="AlphaFoldDB" id="A0A4Y7T1C3"/>
<organism evidence="2 3">
    <name type="scientific">Coprinellus micaceus</name>
    <name type="common">Glistening ink-cap mushroom</name>
    <name type="synonym">Coprinus micaceus</name>
    <dbReference type="NCBI Taxonomy" id="71717"/>
    <lineage>
        <taxon>Eukaryota</taxon>
        <taxon>Fungi</taxon>
        <taxon>Dikarya</taxon>
        <taxon>Basidiomycota</taxon>
        <taxon>Agaricomycotina</taxon>
        <taxon>Agaricomycetes</taxon>
        <taxon>Agaricomycetidae</taxon>
        <taxon>Agaricales</taxon>
        <taxon>Agaricineae</taxon>
        <taxon>Psathyrellaceae</taxon>
        <taxon>Coprinellus</taxon>
    </lineage>
</organism>
<dbReference type="Proteomes" id="UP000298030">
    <property type="component" value="Unassembled WGS sequence"/>
</dbReference>
<gene>
    <name evidence="2" type="ORF">FA13DRAFT_1794441</name>
</gene>